<dbReference type="EMBL" id="CP033433">
    <property type="protein sequence ID" value="AYQ71728.1"/>
    <property type="molecule type" value="Genomic_DNA"/>
</dbReference>
<name>A0A3G3JU23_9BACL</name>
<accession>A0A3G3JU23</accession>
<gene>
    <name evidence="1" type="ORF">EAV92_03550</name>
</gene>
<organism evidence="1 2">
    <name type="scientific">Cohnella candidum</name>
    <dbReference type="NCBI Taxonomy" id="2674991"/>
    <lineage>
        <taxon>Bacteria</taxon>
        <taxon>Bacillati</taxon>
        <taxon>Bacillota</taxon>
        <taxon>Bacilli</taxon>
        <taxon>Bacillales</taxon>
        <taxon>Paenibacillaceae</taxon>
        <taxon>Cohnella</taxon>
    </lineage>
</organism>
<dbReference type="KEGG" id="coh:EAV92_03550"/>
<reference evidence="1 2" key="1">
    <citation type="submission" date="2018-10" db="EMBL/GenBank/DDBJ databases">
        <title>Genome Sequence of Cohnella sp.</title>
        <authorList>
            <person name="Srinivasan S."/>
            <person name="Kim M.K."/>
        </authorList>
    </citation>
    <scope>NUCLEOTIDE SEQUENCE [LARGE SCALE GENOMIC DNA]</scope>
    <source>
        <strain evidence="1 2">18JY8-7</strain>
    </source>
</reference>
<dbReference type="RefSeq" id="WP_123039791.1">
    <property type="nucleotide sequence ID" value="NZ_CP033433.1"/>
</dbReference>
<protein>
    <submittedName>
        <fullName evidence="1">Uncharacterized protein</fullName>
    </submittedName>
</protein>
<evidence type="ECO:0000313" key="2">
    <source>
        <dbReference type="Proteomes" id="UP000269097"/>
    </source>
</evidence>
<keyword evidence="2" id="KW-1185">Reference proteome</keyword>
<sequence length="85" mass="9218">MDVQTIQARFDNQEQAESAIRKLAALRGDRFRIEREGSFSVEFAAELGTPEEAAESGSFTLSANIPQEASDRARSVIEAAGGRMA</sequence>
<evidence type="ECO:0000313" key="1">
    <source>
        <dbReference type="EMBL" id="AYQ71728.1"/>
    </source>
</evidence>
<dbReference type="AlphaFoldDB" id="A0A3G3JU23"/>
<dbReference type="Proteomes" id="UP000269097">
    <property type="component" value="Chromosome"/>
</dbReference>
<proteinExistence type="predicted"/>